<feature type="region of interest" description="Disordered" evidence="1">
    <location>
        <begin position="201"/>
        <end position="224"/>
    </location>
</feature>
<gene>
    <name evidence="2" type="ORF">LX32DRAFT_657968</name>
</gene>
<proteinExistence type="predicted"/>
<evidence type="ECO:0000313" key="3">
    <source>
        <dbReference type="Proteomes" id="UP001232148"/>
    </source>
</evidence>
<dbReference type="Proteomes" id="UP001232148">
    <property type="component" value="Unassembled WGS sequence"/>
</dbReference>
<sequence>MPLKVLPRATYSNKRVSKTCRYEYGATKNDIATNSETLPRQLVGFPLANVGILDANIPSDATPSAAYPFRHYQDNLKNRRCFRIKVYPKTKREILDAALCKIRFSPEDKERGRAGFKLLHVYRVLEHKFVDKVKNTLKLAVKSGSLVSPILRPLDAAIPPAEPLLPSKTADTGVGVCIRGTNADAMTMDRRLDSRKDTVEKAANKTGGEACGKKKQKKKAARQGRCDETDALINTKDNVGILFMCNYLGMGAFAKVDE</sequence>
<feature type="compositionally biased region" description="Basic residues" evidence="1">
    <location>
        <begin position="213"/>
        <end position="222"/>
    </location>
</feature>
<name>A0AAD9H5W6_9PEZI</name>
<organism evidence="2 3">
    <name type="scientific">Colletotrichum zoysiae</name>
    <dbReference type="NCBI Taxonomy" id="1216348"/>
    <lineage>
        <taxon>Eukaryota</taxon>
        <taxon>Fungi</taxon>
        <taxon>Dikarya</taxon>
        <taxon>Ascomycota</taxon>
        <taxon>Pezizomycotina</taxon>
        <taxon>Sordariomycetes</taxon>
        <taxon>Hypocreomycetidae</taxon>
        <taxon>Glomerellales</taxon>
        <taxon>Glomerellaceae</taxon>
        <taxon>Colletotrichum</taxon>
        <taxon>Colletotrichum graminicola species complex</taxon>
    </lineage>
</organism>
<dbReference type="AlphaFoldDB" id="A0AAD9H5W6"/>
<protein>
    <submittedName>
        <fullName evidence="2">Uncharacterized protein</fullName>
    </submittedName>
</protein>
<dbReference type="EMBL" id="MU843062">
    <property type="protein sequence ID" value="KAK2022069.1"/>
    <property type="molecule type" value="Genomic_DNA"/>
</dbReference>
<reference evidence="2" key="1">
    <citation type="submission" date="2021-06" db="EMBL/GenBank/DDBJ databases">
        <title>Comparative genomics, transcriptomics and evolutionary studies reveal genomic signatures of adaptation to plant cell wall in hemibiotrophic fungi.</title>
        <authorList>
            <consortium name="DOE Joint Genome Institute"/>
            <person name="Baroncelli R."/>
            <person name="Diaz J.F."/>
            <person name="Benocci T."/>
            <person name="Peng M."/>
            <person name="Battaglia E."/>
            <person name="Haridas S."/>
            <person name="Andreopoulos W."/>
            <person name="Labutti K."/>
            <person name="Pangilinan J."/>
            <person name="Floch G.L."/>
            <person name="Makela M.R."/>
            <person name="Henrissat B."/>
            <person name="Grigoriev I.V."/>
            <person name="Crouch J.A."/>
            <person name="De Vries R.P."/>
            <person name="Sukno S.A."/>
            <person name="Thon M.R."/>
        </authorList>
    </citation>
    <scope>NUCLEOTIDE SEQUENCE</scope>
    <source>
        <strain evidence="2">MAFF235873</strain>
    </source>
</reference>
<evidence type="ECO:0000256" key="1">
    <source>
        <dbReference type="SAM" id="MobiDB-lite"/>
    </source>
</evidence>
<keyword evidence="3" id="KW-1185">Reference proteome</keyword>
<evidence type="ECO:0000313" key="2">
    <source>
        <dbReference type="EMBL" id="KAK2022069.1"/>
    </source>
</evidence>
<comment type="caution">
    <text evidence="2">The sequence shown here is derived from an EMBL/GenBank/DDBJ whole genome shotgun (WGS) entry which is preliminary data.</text>
</comment>
<accession>A0AAD9H5W6</accession>